<proteinExistence type="predicted"/>
<dbReference type="AlphaFoldDB" id="A0A0U9HDG6"/>
<evidence type="ECO:0000313" key="2">
    <source>
        <dbReference type="Proteomes" id="UP000052946"/>
    </source>
</evidence>
<dbReference type="Proteomes" id="UP000052946">
    <property type="component" value="Unassembled WGS sequence"/>
</dbReference>
<evidence type="ECO:0000313" key="1">
    <source>
        <dbReference type="EMBL" id="GAQ17036.1"/>
    </source>
</evidence>
<accession>A0A0U9HDG6</accession>
<protein>
    <submittedName>
        <fullName evidence="1">Uncharacterized protein</fullName>
    </submittedName>
</protein>
<name>A0A0U9HDG6_9BACI</name>
<sequence>MSGKRQTKKLPTILSVVFVSLYNFGLHQQYVTHTIEISANGNLTQTSFHFLINLQTP</sequence>
<reference evidence="1 2" key="2">
    <citation type="journal article" date="2016" name="Genome Announc.">
        <title>Draft Genome Sequence of Oceanobacillus picturae Heshi-B3, Isolated from Fermented Rice Bran in a Traditional Japanese Seafood Dish.</title>
        <authorList>
            <person name="Akuzawa S."/>
            <person name="Nagaoka J."/>
            <person name="Kanekatsu M."/>
            <person name="Kanesaki Y."/>
            <person name="Suzuki T."/>
        </authorList>
    </citation>
    <scope>NUCLEOTIDE SEQUENCE [LARGE SCALE GENOMIC DNA]</scope>
    <source>
        <strain evidence="1 2">Heshi-B3</strain>
    </source>
</reference>
<dbReference type="EMBL" id="BBXV01000012">
    <property type="protein sequence ID" value="GAQ17036.1"/>
    <property type="molecule type" value="Genomic_DNA"/>
</dbReference>
<comment type="caution">
    <text evidence="1">The sequence shown here is derived from an EMBL/GenBank/DDBJ whole genome shotgun (WGS) entry which is preliminary data.</text>
</comment>
<organism evidence="1 2">
    <name type="scientific">Oceanobacillus picturae</name>
    <dbReference type="NCBI Taxonomy" id="171693"/>
    <lineage>
        <taxon>Bacteria</taxon>
        <taxon>Bacillati</taxon>
        <taxon>Bacillota</taxon>
        <taxon>Bacilli</taxon>
        <taxon>Bacillales</taxon>
        <taxon>Bacillaceae</taxon>
        <taxon>Oceanobacillus</taxon>
    </lineage>
</organism>
<reference evidence="2" key="1">
    <citation type="submission" date="2015-07" db="EMBL/GenBank/DDBJ databases">
        <title>Draft Genome Sequence of Oceanobacillus picturae Heshi-B3 that Was Isolated from Fermented Rice Bran with Aging Salted Mackerel, Which Was Named Heshiko as Traditional Fermented Seafood in Japan.</title>
        <authorList>
            <person name="Akuzawa S."/>
            <person name="Nakagawa J."/>
            <person name="Kanekatsu T."/>
            <person name="Kanesaki Y."/>
            <person name="Suzuki T."/>
        </authorList>
    </citation>
    <scope>NUCLEOTIDE SEQUENCE [LARGE SCALE GENOMIC DNA]</scope>
    <source>
        <strain evidence="2">Heshi-B3</strain>
    </source>
</reference>
<gene>
    <name evidence="1" type="ORF">OPHB3_0961</name>
</gene>